<gene>
    <name evidence="1" type="ORF">DPMN_001653</name>
</gene>
<protein>
    <submittedName>
        <fullName evidence="1">Uncharacterized protein</fullName>
    </submittedName>
</protein>
<dbReference type="AlphaFoldDB" id="A0A9D4MI59"/>
<dbReference type="EMBL" id="JAIWYP010000001">
    <property type="protein sequence ID" value="KAH3877775.1"/>
    <property type="molecule type" value="Genomic_DNA"/>
</dbReference>
<reference evidence="1" key="1">
    <citation type="journal article" date="2019" name="bioRxiv">
        <title>The Genome of the Zebra Mussel, Dreissena polymorpha: A Resource for Invasive Species Research.</title>
        <authorList>
            <person name="McCartney M.A."/>
            <person name="Auch B."/>
            <person name="Kono T."/>
            <person name="Mallez S."/>
            <person name="Zhang Y."/>
            <person name="Obille A."/>
            <person name="Becker A."/>
            <person name="Abrahante J.E."/>
            <person name="Garbe J."/>
            <person name="Badalamenti J.P."/>
            <person name="Herman A."/>
            <person name="Mangelson H."/>
            <person name="Liachko I."/>
            <person name="Sullivan S."/>
            <person name="Sone E.D."/>
            <person name="Koren S."/>
            <person name="Silverstein K.A.T."/>
            <person name="Beckman K.B."/>
            <person name="Gohl D.M."/>
        </authorList>
    </citation>
    <scope>NUCLEOTIDE SEQUENCE</scope>
    <source>
        <strain evidence="1">Duluth1</strain>
        <tissue evidence="1">Whole animal</tissue>
    </source>
</reference>
<proteinExistence type="predicted"/>
<dbReference type="Proteomes" id="UP000828390">
    <property type="component" value="Unassembled WGS sequence"/>
</dbReference>
<name>A0A9D4MI59_DREPO</name>
<accession>A0A9D4MI59</accession>
<reference evidence="1" key="2">
    <citation type="submission" date="2020-11" db="EMBL/GenBank/DDBJ databases">
        <authorList>
            <person name="McCartney M.A."/>
            <person name="Auch B."/>
            <person name="Kono T."/>
            <person name="Mallez S."/>
            <person name="Becker A."/>
            <person name="Gohl D.M."/>
            <person name="Silverstein K.A.T."/>
            <person name="Koren S."/>
            <person name="Bechman K.B."/>
            <person name="Herman A."/>
            <person name="Abrahante J.E."/>
            <person name="Garbe J."/>
        </authorList>
    </citation>
    <scope>NUCLEOTIDE SEQUENCE</scope>
    <source>
        <strain evidence="1">Duluth1</strain>
        <tissue evidence="1">Whole animal</tissue>
    </source>
</reference>
<organism evidence="1 2">
    <name type="scientific">Dreissena polymorpha</name>
    <name type="common">Zebra mussel</name>
    <name type="synonym">Mytilus polymorpha</name>
    <dbReference type="NCBI Taxonomy" id="45954"/>
    <lineage>
        <taxon>Eukaryota</taxon>
        <taxon>Metazoa</taxon>
        <taxon>Spiralia</taxon>
        <taxon>Lophotrochozoa</taxon>
        <taxon>Mollusca</taxon>
        <taxon>Bivalvia</taxon>
        <taxon>Autobranchia</taxon>
        <taxon>Heteroconchia</taxon>
        <taxon>Euheterodonta</taxon>
        <taxon>Imparidentia</taxon>
        <taxon>Neoheterodontei</taxon>
        <taxon>Myida</taxon>
        <taxon>Dreissenoidea</taxon>
        <taxon>Dreissenidae</taxon>
        <taxon>Dreissena</taxon>
    </lineage>
</organism>
<sequence>MKKEHWKEIVNNNLDQLWYNGAIGKSKYMSSLKNLNLNEVKPGKPHPLIQSTSSSSYDTNRQAVKLKFMSGTYSLQAIRSRFSGSNVSDSCQVCCEAPDTFTHMALESPGLTSICDRILADIQKDQVSPHFWETFSAEKNNKCSH</sequence>
<evidence type="ECO:0000313" key="1">
    <source>
        <dbReference type="EMBL" id="KAH3877775.1"/>
    </source>
</evidence>
<keyword evidence="2" id="KW-1185">Reference proteome</keyword>
<comment type="caution">
    <text evidence="1">The sequence shown here is derived from an EMBL/GenBank/DDBJ whole genome shotgun (WGS) entry which is preliminary data.</text>
</comment>
<evidence type="ECO:0000313" key="2">
    <source>
        <dbReference type="Proteomes" id="UP000828390"/>
    </source>
</evidence>